<keyword evidence="1" id="KW-0808">Transferase</keyword>
<evidence type="ECO:0000313" key="1">
    <source>
        <dbReference type="EMBL" id="MTU43941.1"/>
    </source>
</evidence>
<dbReference type="RefSeq" id="WP_008810574.1">
    <property type="nucleotide sequence ID" value="NZ_CAJUON010000003.1"/>
</dbReference>
<reference evidence="1 2" key="1">
    <citation type="journal article" date="2019" name="Nat. Med.">
        <title>A library of human gut bacterial isolates paired with longitudinal multiomics data enables mechanistic microbiome research.</title>
        <authorList>
            <person name="Poyet M."/>
            <person name="Groussin M."/>
            <person name="Gibbons S.M."/>
            <person name="Avila-Pacheco J."/>
            <person name="Jiang X."/>
            <person name="Kearney S.M."/>
            <person name="Perrotta A.R."/>
            <person name="Berdy B."/>
            <person name="Zhao S."/>
            <person name="Lieberman T.D."/>
            <person name="Swanson P.K."/>
            <person name="Smith M."/>
            <person name="Roesemann S."/>
            <person name="Alexander J.E."/>
            <person name="Rich S.A."/>
            <person name="Livny J."/>
            <person name="Vlamakis H."/>
            <person name="Clish C."/>
            <person name="Bullock K."/>
            <person name="Deik A."/>
            <person name="Scott J."/>
            <person name="Pierce K.A."/>
            <person name="Xavier R.J."/>
            <person name="Alm E.J."/>
        </authorList>
    </citation>
    <scope>NUCLEOTIDE SEQUENCE [LARGE SCALE GENOMIC DNA]</scope>
    <source>
        <strain evidence="1 2">BIOML-A2</strain>
    </source>
</reference>
<dbReference type="PANTHER" id="PTHR43535:SF1">
    <property type="entry name" value="PHOSPHATIDATE CYTIDYLYLTRANSFERASE"/>
    <property type="match status" value="1"/>
</dbReference>
<dbReference type="GO" id="GO:0009273">
    <property type="term" value="P:peptidoglycan-based cell wall biogenesis"/>
    <property type="evidence" value="ECO:0007669"/>
    <property type="project" value="TreeGrafter"/>
</dbReference>
<gene>
    <name evidence="1" type="ORF">GMD42_10015</name>
</gene>
<dbReference type="PANTHER" id="PTHR43535">
    <property type="entry name" value="PHOSPHATIDATE CYTIDYLYLTRANSFERASE"/>
    <property type="match status" value="1"/>
</dbReference>
<dbReference type="GO" id="GO:0005886">
    <property type="term" value="C:plasma membrane"/>
    <property type="evidence" value="ECO:0007669"/>
    <property type="project" value="TreeGrafter"/>
</dbReference>
<evidence type="ECO:0000313" key="2">
    <source>
        <dbReference type="Proteomes" id="UP000462362"/>
    </source>
</evidence>
<proteinExistence type="predicted"/>
<dbReference type="Pfam" id="PF01148">
    <property type="entry name" value="CTP_transf_1"/>
    <property type="match status" value="1"/>
</dbReference>
<protein>
    <submittedName>
        <fullName evidence="1">Phosphatidate cytidylyltransferase</fullName>
    </submittedName>
</protein>
<dbReference type="Proteomes" id="UP000462362">
    <property type="component" value="Unassembled WGS sequence"/>
</dbReference>
<keyword evidence="1" id="KW-0548">Nucleotidyltransferase</keyword>
<comment type="caution">
    <text evidence="1">The sequence shown here is derived from an EMBL/GenBank/DDBJ whole genome shotgun (WGS) entry which is preliminary data.</text>
</comment>
<sequence length="318" mass="35607">MRLGFSTQEAYFTILGVLIVLSAIGTIIGNWLVSRAQGNETRLNNLRVVNSRVRASWPLLIVFAIAFCLGEAALLIFFAFASFFALREFIALTPTRRHDHVILIIAFYIAIPVQYILLGYEEIGLFSLFIPVYLFLTLPVVMALAKDTDRFLDRVAKVQWGIMLAIFCVSHAPAIATLNLTRFNSSGLLLMLYFLLVLYFADLFQIMASAIWGGKPTWSNQYKTYKGIIIGSIGALIMGSALFWMTPFRAWQAPLMSLLIIVSGTLGALVMSSVKRSLGAVRLDTSMMLTRGALDRMEMLFFSAPVFYHSTIFLFMSK</sequence>
<dbReference type="AlphaFoldDB" id="A0A6I3S1P2"/>
<dbReference type="GeneID" id="43348080"/>
<name>A0A6I3S1P2_9BURK</name>
<organism evidence="1 2">
    <name type="scientific">Parasutterella excrementihominis</name>
    <dbReference type="NCBI Taxonomy" id="487175"/>
    <lineage>
        <taxon>Bacteria</taxon>
        <taxon>Pseudomonadati</taxon>
        <taxon>Pseudomonadota</taxon>
        <taxon>Betaproteobacteria</taxon>
        <taxon>Burkholderiales</taxon>
        <taxon>Sutterellaceae</taxon>
        <taxon>Parasutterella</taxon>
    </lineage>
</organism>
<dbReference type="GO" id="GO:0016779">
    <property type="term" value="F:nucleotidyltransferase activity"/>
    <property type="evidence" value="ECO:0007669"/>
    <property type="project" value="UniProtKB-KW"/>
</dbReference>
<accession>A0A6I3S1P2</accession>
<dbReference type="EMBL" id="WNCL01000036">
    <property type="protein sequence ID" value="MTU43941.1"/>
    <property type="molecule type" value="Genomic_DNA"/>
</dbReference>